<protein>
    <submittedName>
        <fullName evidence="6">Succinate--CoA ligase subunit alpha</fullName>
    </submittedName>
</protein>
<keyword evidence="1 6" id="KW-0436">Ligase</keyword>
<comment type="similarity">
    <text evidence="3">Belongs to the succinate/malate CoA ligase alpha subunit family.</text>
</comment>
<dbReference type="EMBL" id="QNBE01000115">
    <property type="protein sequence ID" value="RKX68977.1"/>
    <property type="molecule type" value="Genomic_DNA"/>
</dbReference>
<dbReference type="PANTHER" id="PTHR11117">
    <property type="entry name" value="SUCCINYL-COA LIGASE SUBUNIT ALPHA"/>
    <property type="match status" value="1"/>
</dbReference>
<dbReference type="Gene3D" id="3.40.50.720">
    <property type="entry name" value="NAD(P)-binding Rossmann-like Domain"/>
    <property type="match status" value="1"/>
</dbReference>
<dbReference type="GO" id="GO:0004775">
    <property type="term" value="F:succinate-CoA ligase (ADP-forming) activity"/>
    <property type="evidence" value="ECO:0007669"/>
    <property type="project" value="TreeGrafter"/>
</dbReference>
<feature type="domain" description="CoA-binding" evidence="5">
    <location>
        <begin position="4"/>
        <end position="101"/>
    </location>
</feature>
<evidence type="ECO:0000313" key="7">
    <source>
        <dbReference type="Proteomes" id="UP000268469"/>
    </source>
</evidence>
<comment type="caution">
    <text evidence="6">The sequence shown here is derived from an EMBL/GenBank/DDBJ whole genome shotgun (WGS) entry which is preliminary data.</text>
</comment>
<dbReference type="SUPFAM" id="SSF52210">
    <property type="entry name" value="Succinyl-CoA synthetase domains"/>
    <property type="match status" value="1"/>
</dbReference>
<evidence type="ECO:0000256" key="2">
    <source>
        <dbReference type="ARBA" id="ARBA00022741"/>
    </source>
</evidence>
<dbReference type="InterPro" id="IPR036291">
    <property type="entry name" value="NAD(P)-bd_dom_sf"/>
</dbReference>
<dbReference type="InterPro" id="IPR016102">
    <property type="entry name" value="Succinyl-CoA_synth-like"/>
</dbReference>
<dbReference type="GO" id="GO:0009361">
    <property type="term" value="C:succinate-CoA ligase complex (ADP-forming)"/>
    <property type="evidence" value="ECO:0007669"/>
    <property type="project" value="TreeGrafter"/>
</dbReference>
<dbReference type="PRINTS" id="PR01798">
    <property type="entry name" value="SCOASYNTHASE"/>
</dbReference>
<dbReference type="FunFam" id="3.40.50.720:FF:000277">
    <property type="entry name" value="Succinate--CoA ligase [ADP-forming] subunit alpha"/>
    <property type="match status" value="1"/>
</dbReference>
<organism evidence="6 7">
    <name type="scientific">candidate division WOR-3 bacterium</name>
    <dbReference type="NCBI Taxonomy" id="2052148"/>
    <lineage>
        <taxon>Bacteria</taxon>
        <taxon>Bacteria division WOR-3</taxon>
    </lineage>
</organism>
<reference evidence="6 7" key="1">
    <citation type="submission" date="2018-06" db="EMBL/GenBank/DDBJ databases">
        <title>Extensive metabolic versatility and redundancy in microbially diverse, dynamic hydrothermal sediments.</title>
        <authorList>
            <person name="Dombrowski N."/>
            <person name="Teske A."/>
            <person name="Baker B.J."/>
        </authorList>
    </citation>
    <scope>NUCLEOTIDE SEQUENCE [LARGE SCALE GENOMIC DNA]</scope>
    <source>
        <strain evidence="6">B36_G15</strain>
    </source>
</reference>
<dbReference type="InterPro" id="IPR005810">
    <property type="entry name" value="CoA_lig_alpha"/>
</dbReference>
<dbReference type="SMART" id="SM00881">
    <property type="entry name" value="CoA_binding"/>
    <property type="match status" value="1"/>
</dbReference>
<gene>
    <name evidence="6" type="ORF">DRP53_09535</name>
</gene>
<dbReference type="GO" id="GO:0000166">
    <property type="term" value="F:nucleotide binding"/>
    <property type="evidence" value="ECO:0007669"/>
    <property type="project" value="UniProtKB-KW"/>
</dbReference>
<feature type="active site" description="Tele-phosphohistidine intermediate" evidence="4">
    <location>
        <position position="255"/>
    </location>
</feature>
<evidence type="ECO:0000256" key="3">
    <source>
        <dbReference type="ARBA" id="ARBA00060724"/>
    </source>
</evidence>
<dbReference type="Gene3D" id="3.40.50.261">
    <property type="entry name" value="Succinyl-CoA synthetase domains"/>
    <property type="match status" value="1"/>
</dbReference>
<dbReference type="Pfam" id="PF02629">
    <property type="entry name" value="CoA_binding"/>
    <property type="match status" value="1"/>
</dbReference>
<accession>A0A660SE76</accession>
<keyword evidence="2" id="KW-0547">Nucleotide-binding</keyword>
<dbReference type="SUPFAM" id="SSF51735">
    <property type="entry name" value="NAD(P)-binding Rossmann-fold domains"/>
    <property type="match status" value="1"/>
</dbReference>
<sequence length="305" mass="32228">MAILIDQKKKVLIQGITGREGRARTRLMLDYGTKVIGGVTPGHGGEEVFGLPVYDTVKEAVEAHGTIDVSVLFVPGPFVRDAAIEAIENGIKLLVIIPDRVPIHDTLTIVALARRKGASFIGPNTLGVISPHRAVLGMIGGRIETAREWFRPGDIGVISRSGGMTTSLSYYLTRAGLGQSTAVHIGGDAVVGETIPEIALRFEADPQTRLMVIFGEIGTTQEENLAQAIRAGKITKPIVAYIGGRGAKAGTRFSHAGAIIEGGRGGYESKVAALRSAGVHVAQTITELVETARRIHGMEVGNNQG</sequence>
<dbReference type="GO" id="GO:0004776">
    <property type="term" value="F:succinate-CoA ligase (GDP-forming) activity"/>
    <property type="evidence" value="ECO:0007669"/>
    <property type="project" value="TreeGrafter"/>
</dbReference>
<name>A0A660SE76_UNCW3</name>
<evidence type="ECO:0000256" key="4">
    <source>
        <dbReference type="PIRSR" id="PIRSR001553-1"/>
    </source>
</evidence>
<dbReference type="PANTHER" id="PTHR11117:SF2">
    <property type="entry name" value="SUCCINATE--COA LIGASE [ADP_GDP-FORMING] SUBUNIT ALPHA, MITOCHONDRIAL"/>
    <property type="match status" value="1"/>
</dbReference>
<dbReference type="UniPathway" id="UPA00223">
    <property type="reaction ID" value="UER00999"/>
</dbReference>
<dbReference type="InterPro" id="IPR003781">
    <property type="entry name" value="CoA-bd"/>
</dbReference>
<evidence type="ECO:0000256" key="1">
    <source>
        <dbReference type="ARBA" id="ARBA00022598"/>
    </source>
</evidence>
<dbReference type="InterPro" id="IPR032875">
    <property type="entry name" value="Succ_CoA_lig_flav_dom"/>
</dbReference>
<dbReference type="Pfam" id="PF13607">
    <property type="entry name" value="Succ_CoA_lig"/>
    <property type="match status" value="1"/>
</dbReference>
<dbReference type="PIRSF" id="PIRSF001553">
    <property type="entry name" value="SucCS_alpha"/>
    <property type="match status" value="1"/>
</dbReference>
<dbReference type="GO" id="GO:0006099">
    <property type="term" value="P:tricarboxylic acid cycle"/>
    <property type="evidence" value="ECO:0007669"/>
    <property type="project" value="UniProtKB-UniPathway"/>
</dbReference>
<dbReference type="Proteomes" id="UP000268469">
    <property type="component" value="Unassembled WGS sequence"/>
</dbReference>
<evidence type="ECO:0000259" key="5">
    <source>
        <dbReference type="SMART" id="SM00881"/>
    </source>
</evidence>
<evidence type="ECO:0000313" key="6">
    <source>
        <dbReference type="EMBL" id="RKX68977.1"/>
    </source>
</evidence>
<dbReference type="AlphaFoldDB" id="A0A660SE76"/>
<proteinExistence type="inferred from homology"/>